<reference evidence="2" key="1">
    <citation type="submission" date="2023-07" db="EMBL/GenBank/DDBJ databases">
        <title>A chromosome-level genome assembly of Lolium multiflorum.</title>
        <authorList>
            <person name="Chen Y."/>
            <person name="Copetti D."/>
            <person name="Kolliker R."/>
            <person name="Studer B."/>
        </authorList>
    </citation>
    <scope>NUCLEOTIDE SEQUENCE</scope>
    <source>
        <strain evidence="2">02402/16</strain>
        <tissue evidence="2">Leaf</tissue>
    </source>
</reference>
<protein>
    <submittedName>
        <fullName evidence="2">Uncharacterized protein</fullName>
    </submittedName>
</protein>
<name>A0AAD8WTT7_LOLMU</name>
<accession>A0AAD8WTT7</accession>
<proteinExistence type="predicted"/>
<comment type="caution">
    <text evidence="2">The sequence shown here is derived from an EMBL/GenBank/DDBJ whole genome shotgun (WGS) entry which is preliminary data.</text>
</comment>
<dbReference type="Proteomes" id="UP001231189">
    <property type="component" value="Unassembled WGS sequence"/>
</dbReference>
<gene>
    <name evidence="2" type="ORF">QYE76_041445</name>
</gene>
<evidence type="ECO:0000313" key="2">
    <source>
        <dbReference type="EMBL" id="KAK1680597.1"/>
    </source>
</evidence>
<organism evidence="2 3">
    <name type="scientific">Lolium multiflorum</name>
    <name type="common">Italian ryegrass</name>
    <name type="synonym">Lolium perenne subsp. multiflorum</name>
    <dbReference type="NCBI Taxonomy" id="4521"/>
    <lineage>
        <taxon>Eukaryota</taxon>
        <taxon>Viridiplantae</taxon>
        <taxon>Streptophyta</taxon>
        <taxon>Embryophyta</taxon>
        <taxon>Tracheophyta</taxon>
        <taxon>Spermatophyta</taxon>
        <taxon>Magnoliopsida</taxon>
        <taxon>Liliopsida</taxon>
        <taxon>Poales</taxon>
        <taxon>Poaceae</taxon>
        <taxon>BOP clade</taxon>
        <taxon>Pooideae</taxon>
        <taxon>Poodae</taxon>
        <taxon>Poeae</taxon>
        <taxon>Poeae Chloroplast Group 2 (Poeae type)</taxon>
        <taxon>Loliodinae</taxon>
        <taxon>Loliinae</taxon>
        <taxon>Lolium</taxon>
    </lineage>
</organism>
<sequence length="141" mass="14850">MHTHDAETDGCCLPGKPGRASLPPPLHPPPRIANHRSSPSARQGATYPGLARTQLAEAVAAMDYVTEVSGGRWVLLEEADAVAPSGGRGCSMGPLALLQRAADFATMAALLRRAADLATKGNRPCYNRRPALLPWRGGDAM</sequence>
<evidence type="ECO:0000313" key="3">
    <source>
        <dbReference type="Proteomes" id="UP001231189"/>
    </source>
</evidence>
<feature type="compositionally biased region" description="Pro residues" evidence="1">
    <location>
        <begin position="22"/>
        <end position="31"/>
    </location>
</feature>
<evidence type="ECO:0000256" key="1">
    <source>
        <dbReference type="SAM" id="MobiDB-lite"/>
    </source>
</evidence>
<feature type="region of interest" description="Disordered" evidence="1">
    <location>
        <begin position="1"/>
        <end position="47"/>
    </location>
</feature>
<dbReference type="AlphaFoldDB" id="A0AAD8WTT7"/>
<keyword evidence="3" id="KW-1185">Reference proteome</keyword>
<dbReference type="EMBL" id="JAUUTY010000002">
    <property type="protein sequence ID" value="KAK1680597.1"/>
    <property type="molecule type" value="Genomic_DNA"/>
</dbReference>